<accession>A0AAU9R4W2</accession>
<evidence type="ECO:0000259" key="2">
    <source>
        <dbReference type="SMART" id="SM01037"/>
    </source>
</evidence>
<dbReference type="Gene3D" id="3.30.530.20">
    <property type="match status" value="1"/>
</dbReference>
<comment type="similarity">
    <text evidence="1">Belongs to the MLP family.</text>
</comment>
<dbReference type="Proteomes" id="UP000836841">
    <property type="component" value="Chromosome 1"/>
</dbReference>
<organism evidence="3 4">
    <name type="scientific">Thlaspi arvense</name>
    <name type="common">Field penny-cress</name>
    <dbReference type="NCBI Taxonomy" id="13288"/>
    <lineage>
        <taxon>Eukaryota</taxon>
        <taxon>Viridiplantae</taxon>
        <taxon>Streptophyta</taxon>
        <taxon>Embryophyta</taxon>
        <taxon>Tracheophyta</taxon>
        <taxon>Spermatophyta</taxon>
        <taxon>Magnoliopsida</taxon>
        <taxon>eudicotyledons</taxon>
        <taxon>Gunneridae</taxon>
        <taxon>Pentapetalae</taxon>
        <taxon>rosids</taxon>
        <taxon>malvids</taxon>
        <taxon>Brassicales</taxon>
        <taxon>Brassicaceae</taxon>
        <taxon>Thlaspideae</taxon>
        <taxon>Thlaspi</taxon>
    </lineage>
</organism>
<proteinExistence type="inferred from homology"/>
<dbReference type="PANTHER" id="PTHR31338:SF16">
    <property type="entry name" value="POLYKETIDE CYCLASE_DEHYDRASE AND LIPID TRANSPORT SUPERFAMILY PROTEIN"/>
    <property type="match status" value="1"/>
</dbReference>
<dbReference type="AlphaFoldDB" id="A0AAU9R4W2"/>
<feature type="domain" description="Bet v I/Major latex protein" evidence="2">
    <location>
        <begin position="2"/>
        <end position="147"/>
    </location>
</feature>
<name>A0AAU9R4W2_THLAR</name>
<keyword evidence="4" id="KW-1185">Reference proteome</keyword>
<evidence type="ECO:0000313" key="3">
    <source>
        <dbReference type="EMBL" id="CAH2033684.1"/>
    </source>
</evidence>
<sequence length="148" mass="17351">MEGVQTLELEIKVNMTADRFFDTFKKKEGNFTDKTEAVSVHRDDPKSNSSIQIWNFVVDGKMEQIKEKIEVNEENRSVSFLALEGDLLKLYKRYKITLHVIPQGDRVCIANWIWEYEKLNDDVRPPTKYSAFVADYTRDLETRLLSEP</sequence>
<dbReference type="PANTHER" id="PTHR31338">
    <property type="entry name" value="POLYKETIDE CYCLASE/DEHYDRASE AND LIPID TRANSPORT SUPERFAMILY PROTEIN"/>
    <property type="match status" value="1"/>
</dbReference>
<protein>
    <recommendedName>
        <fullName evidence="2">Bet v I/Major latex protein domain-containing protein</fullName>
    </recommendedName>
</protein>
<reference evidence="3 4" key="1">
    <citation type="submission" date="2022-03" db="EMBL/GenBank/DDBJ databases">
        <authorList>
            <person name="Nunn A."/>
            <person name="Chopra R."/>
            <person name="Nunn A."/>
            <person name="Contreras Garrido A."/>
        </authorList>
    </citation>
    <scope>NUCLEOTIDE SEQUENCE [LARGE SCALE GENOMIC DNA]</scope>
</reference>
<dbReference type="GO" id="GO:0006952">
    <property type="term" value="P:defense response"/>
    <property type="evidence" value="ECO:0007669"/>
    <property type="project" value="InterPro"/>
</dbReference>
<dbReference type="SUPFAM" id="SSF55961">
    <property type="entry name" value="Bet v1-like"/>
    <property type="match status" value="1"/>
</dbReference>
<evidence type="ECO:0000313" key="4">
    <source>
        <dbReference type="Proteomes" id="UP000836841"/>
    </source>
</evidence>
<dbReference type="CDD" id="cd07816">
    <property type="entry name" value="Bet_v1-like"/>
    <property type="match status" value="1"/>
</dbReference>
<dbReference type="InterPro" id="IPR023393">
    <property type="entry name" value="START-like_dom_sf"/>
</dbReference>
<dbReference type="InterPro" id="IPR000916">
    <property type="entry name" value="Bet_v_I/MLP"/>
</dbReference>
<dbReference type="SMART" id="SM01037">
    <property type="entry name" value="Bet_v_1"/>
    <property type="match status" value="1"/>
</dbReference>
<dbReference type="EMBL" id="OU466857">
    <property type="protein sequence ID" value="CAH2033684.1"/>
    <property type="molecule type" value="Genomic_DNA"/>
</dbReference>
<dbReference type="Pfam" id="PF00407">
    <property type="entry name" value="Bet_v_1"/>
    <property type="match status" value="1"/>
</dbReference>
<gene>
    <name evidence="3" type="ORF">TAV2_LOCUS1777</name>
</gene>
<dbReference type="InterPro" id="IPR052006">
    <property type="entry name" value="MLP-like"/>
</dbReference>
<evidence type="ECO:0000256" key="1">
    <source>
        <dbReference type="ARBA" id="ARBA00038242"/>
    </source>
</evidence>